<evidence type="ECO:0000313" key="2">
    <source>
        <dbReference type="EMBL" id="SDZ54786.1"/>
    </source>
</evidence>
<name>A0A1H3TX56_9ACTN</name>
<evidence type="ECO:0000256" key="1">
    <source>
        <dbReference type="SAM" id="Phobius"/>
    </source>
</evidence>
<dbReference type="EMBL" id="FNQB01000003">
    <property type="protein sequence ID" value="SDZ54786.1"/>
    <property type="molecule type" value="Genomic_DNA"/>
</dbReference>
<accession>A0A1H3TX56</accession>
<organism evidence="2 3">
    <name type="scientific">Asanoa ishikariensis</name>
    <dbReference type="NCBI Taxonomy" id="137265"/>
    <lineage>
        <taxon>Bacteria</taxon>
        <taxon>Bacillati</taxon>
        <taxon>Actinomycetota</taxon>
        <taxon>Actinomycetes</taxon>
        <taxon>Micromonosporales</taxon>
        <taxon>Micromonosporaceae</taxon>
        <taxon>Asanoa</taxon>
    </lineage>
</organism>
<dbReference type="RefSeq" id="WP_239083881.1">
    <property type="nucleotide sequence ID" value="NZ_BOND01000024.1"/>
</dbReference>
<feature type="transmembrane region" description="Helical" evidence="1">
    <location>
        <begin position="109"/>
        <end position="126"/>
    </location>
</feature>
<reference evidence="3" key="1">
    <citation type="submission" date="2016-10" db="EMBL/GenBank/DDBJ databases">
        <authorList>
            <person name="Varghese N."/>
            <person name="Submissions S."/>
        </authorList>
    </citation>
    <scope>NUCLEOTIDE SEQUENCE [LARGE SCALE GENOMIC DNA]</scope>
    <source>
        <strain evidence="3">DSM 44718</strain>
    </source>
</reference>
<feature type="transmembrane region" description="Helical" evidence="1">
    <location>
        <begin position="38"/>
        <end position="57"/>
    </location>
</feature>
<dbReference type="Proteomes" id="UP000199632">
    <property type="component" value="Unassembled WGS sequence"/>
</dbReference>
<gene>
    <name evidence="2" type="ORF">SAMN05421684_6531</name>
</gene>
<dbReference type="AlphaFoldDB" id="A0A1H3TX56"/>
<dbReference type="InterPro" id="IPR021257">
    <property type="entry name" value="DUF2809"/>
</dbReference>
<evidence type="ECO:0000313" key="3">
    <source>
        <dbReference type="Proteomes" id="UP000199632"/>
    </source>
</evidence>
<sequence length="131" mass="14390">MLIDRPRFRLLMLIAAAGFLAVALMIRAGQVDSTGAVEQISGTVLYASMVYVGVLFLRPRCSPFVAGAVAWAWCWATELFQLTGIPAELSDRSLLARLALGARFDLVDLFWYPAGIVPLVALHWVLGRRGR</sequence>
<keyword evidence="1" id="KW-0812">Transmembrane</keyword>
<protein>
    <recommendedName>
        <fullName evidence="4">DUF2809 domain-containing protein</fullName>
    </recommendedName>
</protein>
<feature type="transmembrane region" description="Helical" evidence="1">
    <location>
        <begin position="64"/>
        <end position="89"/>
    </location>
</feature>
<keyword evidence="3" id="KW-1185">Reference proteome</keyword>
<evidence type="ECO:0008006" key="4">
    <source>
        <dbReference type="Google" id="ProtNLM"/>
    </source>
</evidence>
<dbReference type="STRING" id="137265.SAMN05421684_6531"/>
<keyword evidence="1" id="KW-0472">Membrane</keyword>
<dbReference type="Pfam" id="PF10990">
    <property type="entry name" value="DUF2809"/>
    <property type="match status" value="1"/>
</dbReference>
<proteinExistence type="predicted"/>
<keyword evidence="1" id="KW-1133">Transmembrane helix</keyword>